<gene>
    <name evidence="1" type="ORF">PGUG_04208</name>
</gene>
<evidence type="ECO:0000313" key="2">
    <source>
        <dbReference type="Proteomes" id="UP000001997"/>
    </source>
</evidence>
<accession>A5DLQ7</accession>
<evidence type="ECO:0000313" key="1">
    <source>
        <dbReference type="EMBL" id="EDK40110.2"/>
    </source>
</evidence>
<dbReference type="VEuPathDB" id="FungiDB:PGUG_04208"/>
<dbReference type="HOGENOM" id="CLU_473257_0_0_1"/>
<proteinExistence type="predicted"/>
<protein>
    <recommendedName>
        <fullName evidence="3">F-box domain-containing protein</fullName>
    </recommendedName>
</protein>
<dbReference type="RefSeq" id="XP_001483479.2">
    <property type="nucleotide sequence ID" value="XM_001483429.1"/>
</dbReference>
<dbReference type="OMA" id="YLECDNS"/>
<dbReference type="OrthoDB" id="4026135at2759"/>
<dbReference type="GeneID" id="5125129"/>
<dbReference type="AlphaFoldDB" id="A5DLQ7"/>
<sequence length="468" mass="53664">MSSLPAGYLSYPAEVLHSILNYLCVFSIHLDKREDPYTSPSKRTSCKNYHDVVNLSATCRYIRSFLGPYVFQMISVVRKTQIESLLQLPKVEQKLNLSDEILHFKTIHNFVTTLETNTMDIIPSFPSLERLIVLANCSGDSNIAHSLRSLTISAGTLLKCSGLLKVVNRLNSLHMLCAFHDIDSSGLSPLKEVFEDHNLKELNLYFGRAAHITYDTTLDLIVSVVSSSQIQRVGLHVARRSFQEDDRNWPCSSHSKASEKLLNSLLSSEITSLSVDISILVQLQVPNPTRFCTKNSPKPNFCFTLIDPSFAFHSWHLLNFHTLAQIFQLFNVKEFQWKYGEVIDESHLQALDAAVNTIARIRELNGCEIDFLQLEKCWSVADDTLIRQHLKIPENHSNATIRTRYSFNSPRYRRPESYAVVYSNIASIHQLEQRDETEAENRFWTSQLTLLDFQQYCLPQRKRSSIWD</sequence>
<dbReference type="EMBL" id="CH408159">
    <property type="protein sequence ID" value="EDK40110.2"/>
    <property type="molecule type" value="Genomic_DNA"/>
</dbReference>
<dbReference type="Proteomes" id="UP000001997">
    <property type="component" value="Unassembled WGS sequence"/>
</dbReference>
<dbReference type="eggNOG" id="ENOG502RPU7">
    <property type="taxonomic scope" value="Eukaryota"/>
</dbReference>
<name>A5DLQ7_PICGU</name>
<keyword evidence="2" id="KW-1185">Reference proteome</keyword>
<organism evidence="1 2">
    <name type="scientific">Meyerozyma guilliermondii (strain ATCC 6260 / CBS 566 / DSM 6381 / JCM 1539 / NBRC 10279 / NRRL Y-324)</name>
    <name type="common">Yeast</name>
    <name type="synonym">Candida guilliermondii</name>
    <dbReference type="NCBI Taxonomy" id="294746"/>
    <lineage>
        <taxon>Eukaryota</taxon>
        <taxon>Fungi</taxon>
        <taxon>Dikarya</taxon>
        <taxon>Ascomycota</taxon>
        <taxon>Saccharomycotina</taxon>
        <taxon>Pichiomycetes</taxon>
        <taxon>Debaryomycetaceae</taxon>
        <taxon>Meyerozyma</taxon>
    </lineage>
</organism>
<dbReference type="InParanoid" id="A5DLQ7"/>
<evidence type="ECO:0008006" key="3">
    <source>
        <dbReference type="Google" id="ProtNLM"/>
    </source>
</evidence>
<dbReference type="KEGG" id="pgu:PGUG_04208"/>
<reference evidence="1 2" key="1">
    <citation type="journal article" date="2009" name="Nature">
        <title>Evolution of pathogenicity and sexual reproduction in eight Candida genomes.</title>
        <authorList>
            <person name="Butler G."/>
            <person name="Rasmussen M.D."/>
            <person name="Lin M.F."/>
            <person name="Santos M.A."/>
            <person name="Sakthikumar S."/>
            <person name="Munro C.A."/>
            <person name="Rheinbay E."/>
            <person name="Grabherr M."/>
            <person name="Forche A."/>
            <person name="Reedy J.L."/>
            <person name="Agrafioti I."/>
            <person name="Arnaud M.B."/>
            <person name="Bates S."/>
            <person name="Brown A.J."/>
            <person name="Brunke S."/>
            <person name="Costanzo M.C."/>
            <person name="Fitzpatrick D.A."/>
            <person name="de Groot P.W."/>
            <person name="Harris D."/>
            <person name="Hoyer L.L."/>
            <person name="Hube B."/>
            <person name="Klis F.M."/>
            <person name="Kodira C."/>
            <person name="Lennard N."/>
            <person name="Logue M.E."/>
            <person name="Martin R."/>
            <person name="Neiman A.M."/>
            <person name="Nikolaou E."/>
            <person name="Quail M.A."/>
            <person name="Quinn J."/>
            <person name="Santos M.C."/>
            <person name="Schmitzberger F.F."/>
            <person name="Sherlock G."/>
            <person name="Shah P."/>
            <person name="Silverstein K.A."/>
            <person name="Skrzypek M.S."/>
            <person name="Soll D."/>
            <person name="Staggs R."/>
            <person name="Stansfield I."/>
            <person name="Stumpf M.P."/>
            <person name="Sudbery P.E."/>
            <person name="Srikantha T."/>
            <person name="Zeng Q."/>
            <person name="Berman J."/>
            <person name="Berriman M."/>
            <person name="Heitman J."/>
            <person name="Gow N.A."/>
            <person name="Lorenz M.C."/>
            <person name="Birren B.W."/>
            <person name="Kellis M."/>
            <person name="Cuomo C.A."/>
        </authorList>
    </citation>
    <scope>NUCLEOTIDE SEQUENCE [LARGE SCALE GENOMIC DNA]</scope>
    <source>
        <strain evidence="2">ATCC 6260 / CBS 566 / DSM 6381 / JCM 1539 / NBRC 10279 / NRRL Y-324</strain>
    </source>
</reference>